<dbReference type="Proteomes" id="UP000004095">
    <property type="component" value="Unassembled WGS sequence"/>
</dbReference>
<keyword evidence="2" id="KW-1185">Reference proteome</keyword>
<gene>
    <name evidence="1" type="ORF">M23134_01673</name>
</gene>
<name>A1ZST9_MICM2</name>
<comment type="caution">
    <text evidence="1">The sequence shown here is derived from an EMBL/GenBank/DDBJ whole genome shotgun (WGS) entry which is preliminary data.</text>
</comment>
<reference evidence="1 2" key="1">
    <citation type="submission" date="2007-01" db="EMBL/GenBank/DDBJ databases">
        <authorList>
            <person name="Haygood M."/>
            <person name="Podell S."/>
            <person name="Anderson C."/>
            <person name="Hopkinson B."/>
            <person name="Roe K."/>
            <person name="Barbeau K."/>
            <person name="Gaasterland T."/>
            <person name="Ferriera S."/>
            <person name="Johnson J."/>
            <person name="Kravitz S."/>
            <person name="Beeson K."/>
            <person name="Sutton G."/>
            <person name="Rogers Y.-H."/>
            <person name="Friedman R."/>
            <person name="Frazier M."/>
            <person name="Venter J.C."/>
        </authorList>
    </citation>
    <scope>NUCLEOTIDE SEQUENCE [LARGE SCALE GENOMIC DNA]</scope>
    <source>
        <strain evidence="1 2">ATCC 23134</strain>
    </source>
</reference>
<sequence length="44" mass="5171">MQTKTLHFKKKAIFLILCLIQKINPSCAFLWMTKPLFFCPKVKA</sequence>
<evidence type="ECO:0000313" key="2">
    <source>
        <dbReference type="Proteomes" id="UP000004095"/>
    </source>
</evidence>
<organism evidence="1 2">
    <name type="scientific">Microscilla marina ATCC 23134</name>
    <dbReference type="NCBI Taxonomy" id="313606"/>
    <lineage>
        <taxon>Bacteria</taxon>
        <taxon>Pseudomonadati</taxon>
        <taxon>Bacteroidota</taxon>
        <taxon>Cytophagia</taxon>
        <taxon>Cytophagales</taxon>
        <taxon>Microscillaceae</taxon>
        <taxon>Microscilla</taxon>
    </lineage>
</organism>
<dbReference type="AlphaFoldDB" id="A1ZST9"/>
<dbReference type="EMBL" id="AAWS01000033">
    <property type="protein sequence ID" value="EAY26503.1"/>
    <property type="molecule type" value="Genomic_DNA"/>
</dbReference>
<proteinExistence type="predicted"/>
<evidence type="ECO:0000313" key="1">
    <source>
        <dbReference type="EMBL" id="EAY26503.1"/>
    </source>
</evidence>
<protein>
    <submittedName>
        <fullName evidence="1">Uncharacterized protein</fullName>
    </submittedName>
</protein>
<accession>A1ZST9</accession>